<dbReference type="PANTHER" id="PTHR21461:SF69">
    <property type="entry name" value="GLYCOSYLTRANSFERASE FAMILY 92 PROTEIN"/>
    <property type="match status" value="1"/>
</dbReference>
<dbReference type="EMBL" id="CP025583">
    <property type="protein sequence ID" value="AUM75628.1"/>
    <property type="molecule type" value="Genomic_DNA"/>
</dbReference>
<proteinExistence type="predicted"/>
<sequence length="392" mass="43359">MENATVANRTASMATNSGTESCPGRAGGLVWVCIWKNLLSVRRRYRSHPGPATPPLVGTAALWQGAARQQGRKMSPSRHVLLSSMKDEGPFILEFVAHHLVLGFDAIHIASNDCSDGTDLLLDALAAGGAITHTRNPVKPGEIPQHRAYQRLRRRQPVDEADWVMVLDIDEFLFVPHGAGRVADLTALAEDEIDVISLSALNFGTSDAEDWQPGRVTQQFDLRLPAQSEANRPVKSLSRGQGRWGGLHNHHPVEFRGQGAARYLLGSGKTGEVPEGARMWHHLRRLKPEDVGHELGWYNHYPIKSLESYMLRRQRGRGARPAGDPQTRHDEAYWARFAAADIPDRRLNDRYGAATEAQMAALLALPGVAEAQARTEALTRQRLQALFRELDG</sequence>
<dbReference type="GO" id="GO:0016020">
    <property type="term" value="C:membrane"/>
    <property type="evidence" value="ECO:0007669"/>
    <property type="project" value="UniProtKB-SubCell"/>
</dbReference>
<comment type="subcellular location">
    <subcellularLocation>
        <location evidence="1">Membrane</location>
        <topology evidence="1">Single-pass membrane protein</topology>
    </subcellularLocation>
</comment>
<dbReference type="Proteomes" id="UP000234882">
    <property type="component" value="Chromosome"/>
</dbReference>
<dbReference type="PANTHER" id="PTHR21461">
    <property type="entry name" value="GLYCOSYLTRANSFERASE FAMILY 92 PROTEIN"/>
    <property type="match status" value="1"/>
</dbReference>
<protein>
    <recommendedName>
        <fullName evidence="6">Glycosyltransferase family 2 protein</fullName>
    </recommendedName>
</protein>
<evidence type="ECO:0000313" key="5">
    <source>
        <dbReference type="Proteomes" id="UP000234882"/>
    </source>
</evidence>
<keyword evidence="2" id="KW-0812">Transmembrane</keyword>
<accession>A0A2K9MJ19</accession>
<name>A0A2K9MJ19_9RHOB</name>
<gene>
    <name evidence="4" type="ORF">CYR75_08755</name>
</gene>
<evidence type="ECO:0008006" key="6">
    <source>
        <dbReference type="Google" id="ProtNLM"/>
    </source>
</evidence>
<evidence type="ECO:0000256" key="3">
    <source>
        <dbReference type="ARBA" id="ARBA00022989"/>
    </source>
</evidence>
<reference evidence="5" key="1">
    <citation type="submission" date="2017-12" db="EMBL/GenBank/DDBJ databases">
        <title>Genomic analysis of Paracoccus sp. CBA4604.</title>
        <authorList>
            <person name="Roh S.W."/>
            <person name="Kim J.Y."/>
            <person name="Kim J.S."/>
        </authorList>
    </citation>
    <scope>NUCLEOTIDE SEQUENCE [LARGE SCALE GENOMIC DNA]</scope>
    <source>
        <strain evidence="5">CBA4604</strain>
    </source>
</reference>
<dbReference type="AlphaFoldDB" id="A0A2K9MJ19"/>
<evidence type="ECO:0000313" key="4">
    <source>
        <dbReference type="EMBL" id="AUM75628.1"/>
    </source>
</evidence>
<dbReference type="GO" id="GO:0016757">
    <property type="term" value="F:glycosyltransferase activity"/>
    <property type="evidence" value="ECO:0007669"/>
    <property type="project" value="TreeGrafter"/>
</dbReference>
<keyword evidence="3" id="KW-0472">Membrane</keyword>
<dbReference type="KEGG" id="paru:CYR75_08755"/>
<organism evidence="4 5">
    <name type="scientific">Paracoccus jeotgali</name>
    <dbReference type="NCBI Taxonomy" id="2065379"/>
    <lineage>
        <taxon>Bacteria</taxon>
        <taxon>Pseudomonadati</taxon>
        <taxon>Pseudomonadota</taxon>
        <taxon>Alphaproteobacteria</taxon>
        <taxon>Rhodobacterales</taxon>
        <taxon>Paracoccaceae</taxon>
        <taxon>Paracoccus</taxon>
    </lineage>
</organism>
<dbReference type="Pfam" id="PF13704">
    <property type="entry name" value="Glyco_tranf_2_4"/>
    <property type="match status" value="1"/>
</dbReference>
<dbReference type="GO" id="GO:0005737">
    <property type="term" value="C:cytoplasm"/>
    <property type="evidence" value="ECO:0007669"/>
    <property type="project" value="TreeGrafter"/>
</dbReference>
<keyword evidence="3" id="KW-1133">Transmembrane helix</keyword>
<evidence type="ECO:0000256" key="2">
    <source>
        <dbReference type="ARBA" id="ARBA00022692"/>
    </source>
</evidence>
<evidence type="ECO:0000256" key="1">
    <source>
        <dbReference type="ARBA" id="ARBA00004167"/>
    </source>
</evidence>
<keyword evidence="5" id="KW-1185">Reference proteome</keyword>